<keyword evidence="2" id="KW-0732">Signal</keyword>
<evidence type="ECO:0000256" key="1">
    <source>
        <dbReference type="SAM" id="MobiDB-lite"/>
    </source>
</evidence>
<feature type="chain" id="PRO_5017965937" evidence="2">
    <location>
        <begin position="30"/>
        <end position="107"/>
    </location>
</feature>
<accession>A0A3P7J275</accession>
<name>A0A3P7J275_STRVU</name>
<feature type="region of interest" description="Disordered" evidence="1">
    <location>
        <begin position="31"/>
        <end position="107"/>
    </location>
</feature>
<dbReference type="EMBL" id="UYYB01032339">
    <property type="protein sequence ID" value="VDM73769.1"/>
    <property type="molecule type" value="Genomic_DNA"/>
</dbReference>
<proteinExistence type="predicted"/>
<organism evidence="3 4">
    <name type="scientific">Strongylus vulgaris</name>
    <name type="common">Blood worm</name>
    <dbReference type="NCBI Taxonomy" id="40348"/>
    <lineage>
        <taxon>Eukaryota</taxon>
        <taxon>Metazoa</taxon>
        <taxon>Ecdysozoa</taxon>
        <taxon>Nematoda</taxon>
        <taxon>Chromadorea</taxon>
        <taxon>Rhabditida</taxon>
        <taxon>Rhabditina</taxon>
        <taxon>Rhabditomorpha</taxon>
        <taxon>Strongyloidea</taxon>
        <taxon>Strongylidae</taxon>
        <taxon>Strongylus</taxon>
    </lineage>
</organism>
<evidence type="ECO:0000313" key="3">
    <source>
        <dbReference type="EMBL" id="VDM73769.1"/>
    </source>
</evidence>
<feature type="signal peptide" evidence="2">
    <location>
        <begin position="1"/>
        <end position="29"/>
    </location>
</feature>
<protein>
    <submittedName>
        <fullName evidence="3">Uncharacterized protein</fullName>
    </submittedName>
</protein>
<feature type="compositionally biased region" description="Pro residues" evidence="1">
    <location>
        <begin position="31"/>
        <end position="40"/>
    </location>
</feature>
<evidence type="ECO:0000256" key="2">
    <source>
        <dbReference type="SAM" id="SignalP"/>
    </source>
</evidence>
<sequence>MRAICVLCIVKMAILLILLSSALFGALMACPPPPPPPPITTPRVRPPTRATQSPNATNSTGTGRKKREVERIEITAVSNRKYDPSMNDSHMQAFKSLVSPLGTTPPK</sequence>
<dbReference type="OrthoDB" id="5900908at2759"/>
<dbReference type="AlphaFoldDB" id="A0A3P7J275"/>
<dbReference type="PROSITE" id="PS51257">
    <property type="entry name" value="PROKAR_LIPOPROTEIN"/>
    <property type="match status" value="1"/>
</dbReference>
<gene>
    <name evidence="3" type="ORF">SVUK_LOCUS8767</name>
</gene>
<feature type="compositionally biased region" description="Polar residues" evidence="1">
    <location>
        <begin position="50"/>
        <end position="62"/>
    </location>
</feature>
<reference evidence="3 4" key="1">
    <citation type="submission" date="2018-11" db="EMBL/GenBank/DDBJ databases">
        <authorList>
            <consortium name="Pathogen Informatics"/>
        </authorList>
    </citation>
    <scope>NUCLEOTIDE SEQUENCE [LARGE SCALE GENOMIC DNA]</scope>
</reference>
<dbReference type="Proteomes" id="UP000270094">
    <property type="component" value="Unassembled WGS sequence"/>
</dbReference>
<evidence type="ECO:0000313" key="4">
    <source>
        <dbReference type="Proteomes" id="UP000270094"/>
    </source>
</evidence>
<keyword evidence="4" id="KW-1185">Reference proteome</keyword>